<organism evidence="4 5">
    <name type="scientific">Streptacidiphilus monticola</name>
    <dbReference type="NCBI Taxonomy" id="2161674"/>
    <lineage>
        <taxon>Bacteria</taxon>
        <taxon>Bacillati</taxon>
        <taxon>Actinomycetota</taxon>
        <taxon>Actinomycetes</taxon>
        <taxon>Kitasatosporales</taxon>
        <taxon>Streptomycetaceae</taxon>
        <taxon>Streptacidiphilus</taxon>
    </lineage>
</organism>
<protein>
    <submittedName>
        <fullName evidence="4">ATP-binding protein</fullName>
    </submittedName>
</protein>
<accession>A0ABW1G467</accession>
<proteinExistence type="predicted"/>
<dbReference type="PANTHER" id="PTHR35526">
    <property type="entry name" value="ANTI-SIGMA-F FACTOR RSBW-RELATED"/>
    <property type="match status" value="1"/>
</dbReference>
<dbReference type="GO" id="GO:0005524">
    <property type="term" value="F:ATP binding"/>
    <property type="evidence" value="ECO:0007669"/>
    <property type="project" value="UniProtKB-KW"/>
</dbReference>
<keyword evidence="4" id="KW-0547">Nucleotide-binding</keyword>
<comment type="caution">
    <text evidence="4">The sequence shown here is derived from an EMBL/GenBank/DDBJ whole genome shotgun (WGS) entry which is preliminary data.</text>
</comment>
<dbReference type="PANTHER" id="PTHR35526:SF3">
    <property type="entry name" value="ANTI-SIGMA-F FACTOR RSBW"/>
    <property type="match status" value="1"/>
</dbReference>
<keyword evidence="5" id="KW-1185">Reference proteome</keyword>
<gene>
    <name evidence="4" type="ORF">ACFP3V_19395</name>
</gene>
<evidence type="ECO:0000259" key="3">
    <source>
        <dbReference type="Pfam" id="PF13581"/>
    </source>
</evidence>
<feature type="compositionally biased region" description="Pro residues" evidence="2">
    <location>
        <begin position="172"/>
        <end position="187"/>
    </location>
</feature>
<keyword evidence="4" id="KW-0067">ATP-binding</keyword>
<dbReference type="SUPFAM" id="SSF55874">
    <property type="entry name" value="ATPase domain of HSP90 chaperone/DNA topoisomerase II/histidine kinase"/>
    <property type="match status" value="1"/>
</dbReference>
<dbReference type="InterPro" id="IPR036890">
    <property type="entry name" value="HATPase_C_sf"/>
</dbReference>
<dbReference type="InterPro" id="IPR003594">
    <property type="entry name" value="HATPase_dom"/>
</dbReference>
<dbReference type="Gene3D" id="3.30.565.10">
    <property type="entry name" value="Histidine kinase-like ATPase, C-terminal domain"/>
    <property type="match status" value="1"/>
</dbReference>
<dbReference type="CDD" id="cd16936">
    <property type="entry name" value="HATPase_RsbW-like"/>
    <property type="match status" value="1"/>
</dbReference>
<feature type="domain" description="Histidine kinase/HSP90-like ATPase" evidence="3">
    <location>
        <begin position="13"/>
        <end position="125"/>
    </location>
</feature>
<evidence type="ECO:0000313" key="4">
    <source>
        <dbReference type="EMBL" id="MFC5909369.1"/>
    </source>
</evidence>
<keyword evidence="1" id="KW-0723">Serine/threonine-protein kinase</keyword>
<keyword evidence="1" id="KW-0808">Transferase</keyword>
<dbReference type="Proteomes" id="UP001596174">
    <property type="component" value="Unassembled WGS sequence"/>
</dbReference>
<dbReference type="RefSeq" id="WP_380585105.1">
    <property type="nucleotide sequence ID" value="NZ_JBHSQJ010000080.1"/>
</dbReference>
<evidence type="ECO:0000313" key="5">
    <source>
        <dbReference type="Proteomes" id="UP001596174"/>
    </source>
</evidence>
<keyword evidence="1" id="KW-0418">Kinase</keyword>
<dbReference type="EMBL" id="JBHSQJ010000080">
    <property type="protein sequence ID" value="MFC5909369.1"/>
    <property type="molecule type" value="Genomic_DNA"/>
</dbReference>
<sequence length="236" mass="24661">MEDFDRHYELRLTAEPSRFGVVRRIVQAHLRHWNLEPLCGPTVTGLNELLANVYQHVARPHTCTVRLRTADGALTVEVHDASSVLPRVLPPDPLSPGGRGLAIVAGLAKEWGVRPEEHGKSVWFTLAPLPAAVPLAAAEPLLAAALAWSEPADPPEPGSAPVLQPVGGPAGEPVPEPSPEPVLEPEPVPALEPALETVLAREFEPALGAVIEPVAPAEAAAQATAGQATAPVAAVS</sequence>
<dbReference type="Pfam" id="PF13581">
    <property type="entry name" value="HATPase_c_2"/>
    <property type="match status" value="1"/>
</dbReference>
<name>A0ABW1G467_9ACTN</name>
<evidence type="ECO:0000256" key="2">
    <source>
        <dbReference type="SAM" id="MobiDB-lite"/>
    </source>
</evidence>
<dbReference type="InterPro" id="IPR050267">
    <property type="entry name" value="Anti-sigma-factor_SerPK"/>
</dbReference>
<reference evidence="5" key="1">
    <citation type="journal article" date="2019" name="Int. J. Syst. Evol. Microbiol.">
        <title>The Global Catalogue of Microorganisms (GCM) 10K type strain sequencing project: providing services to taxonomists for standard genome sequencing and annotation.</title>
        <authorList>
            <consortium name="The Broad Institute Genomics Platform"/>
            <consortium name="The Broad Institute Genome Sequencing Center for Infectious Disease"/>
            <person name="Wu L."/>
            <person name="Ma J."/>
        </authorList>
    </citation>
    <scope>NUCLEOTIDE SEQUENCE [LARGE SCALE GENOMIC DNA]</scope>
    <source>
        <strain evidence="5">JCM 4816</strain>
    </source>
</reference>
<feature type="region of interest" description="Disordered" evidence="2">
    <location>
        <begin position="152"/>
        <end position="187"/>
    </location>
</feature>
<evidence type="ECO:0000256" key="1">
    <source>
        <dbReference type="ARBA" id="ARBA00022527"/>
    </source>
</evidence>